<evidence type="ECO:0000313" key="4">
    <source>
        <dbReference type="Proteomes" id="UP000249304"/>
    </source>
</evidence>
<feature type="compositionally biased region" description="Basic residues" evidence="1">
    <location>
        <begin position="195"/>
        <end position="204"/>
    </location>
</feature>
<dbReference type="EMBL" id="POUD01000020">
    <property type="protein sequence ID" value="PZG21041.1"/>
    <property type="molecule type" value="Genomic_DNA"/>
</dbReference>
<dbReference type="GO" id="GO:0003824">
    <property type="term" value="F:catalytic activity"/>
    <property type="evidence" value="ECO:0007669"/>
    <property type="project" value="UniProtKB-ARBA"/>
</dbReference>
<comment type="caution">
    <text evidence="3">The sequence shown here is derived from an EMBL/GenBank/DDBJ whole genome shotgun (WGS) entry which is preliminary data.</text>
</comment>
<proteinExistence type="predicted"/>
<evidence type="ECO:0000256" key="1">
    <source>
        <dbReference type="SAM" id="MobiDB-lite"/>
    </source>
</evidence>
<feature type="domain" description="AB hydrolase-1" evidence="2">
    <location>
        <begin position="59"/>
        <end position="137"/>
    </location>
</feature>
<dbReference type="RefSeq" id="WP_111177569.1">
    <property type="nucleotide sequence ID" value="NZ_POUD01000020.1"/>
</dbReference>
<protein>
    <recommendedName>
        <fullName evidence="2">AB hydrolase-1 domain-containing protein</fullName>
    </recommendedName>
</protein>
<dbReference type="Proteomes" id="UP000249304">
    <property type="component" value="Unassembled WGS sequence"/>
</dbReference>
<dbReference type="SUPFAM" id="SSF53474">
    <property type="entry name" value="alpha/beta-Hydrolases"/>
    <property type="match status" value="1"/>
</dbReference>
<accession>A0A2W2EET6</accession>
<organism evidence="3 4">
    <name type="scientific">Nonomuraea aridisoli</name>
    <dbReference type="NCBI Taxonomy" id="2070368"/>
    <lineage>
        <taxon>Bacteria</taxon>
        <taxon>Bacillati</taxon>
        <taxon>Actinomycetota</taxon>
        <taxon>Actinomycetes</taxon>
        <taxon>Streptosporangiales</taxon>
        <taxon>Streptosporangiaceae</taxon>
        <taxon>Nonomuraea</taxon>
    </lineage>
</organism>
<dbReference type="OrthoDB" id="3249793at2"/>
<dbReference type="Gene3D" id="3.40.50.1820">
    <property type="entry name" value="alpha/beta hydrolase"/>
    <property type="match status" value="1"/>
</dbReference>
<dbReference type="AlphaFoldDB" id="A0A2W2EET6"/>
<dbReference type="PRINTS" id="PR00111">
    <property type="entry name" value="ABHYDROLASE"/>
</dbReference>
<sequence>MTRSARRPAPGGERDLVVARVGADQTVEYRMTGDGPGTVVVFHGGHLRARLALGEDVFIDAGFRVLVPSRPGYGRTPSSSVTGFTDVIAGLCRDLGIDQVAAVVGVSAGGRTALTMAARHPDLVRRVILQSAVGFLPWPDRRTRLGGRVVFHPRVEGATWALLRQALRFAPERALRLPRAGRGTARPDGRVVRVRRGAHGRPGRPAHALAAHRGDP</sequence>
<feature type="region of interest" description="Disordered" evidence="1">
    <location>
        <begin position="195"/>
        <end position="216"/>
    </location>
</feature>
<dbReference type="PANTHER" id="PTHR43194">
    <property type="entry name" value="HYDROLASE ALPHA/BETA FOLD FAMILY"/>
    <property type="match status" value="1"/>
</dbReference>
<name>A0A2W2EET6_9ACTN</name>
<gene>
    <name evidence="3" type="ORF">C1J01_07610</name>
</gene>
<evidence type="ECO:0000259" key="2">
    <source>
        <dbReference type="Pfam" id="PF00561"/>
    </source>
</evidence>
<dbReference type="Pfam" id="PF00561">
    <property type="entry name" value="Abhydrolase_1"/>
    <property type="match status" value="1"/>
</dbReference>
<keyword evidence="4" id="KW-1185">Reference proteome</keyword>
<reference evidence="3 4" key="1">
    <citation type="submission" date="2018-01" db="EMBL/GenBank/DDBJ databases">
        <title>Draft genome sequence of Nonomuraea sp. KC333.</title>
        <authorList>
            <person name="Sahin N."/>
            <person name="Saygin H."/>
            <person name="Ay H."/>
        </authorList>
    </citation>
    <scope>NUCLEOTIDE SEQUENCE [LARGE SCALE GENOMIC DNA]</scope>
    <source>
        <strain evidence="3 4">KC333</strain>
    </source>
</reference>
<dbReference type="InterPro" id="IPR029058">
    <property type="entry name" value="AB_hydrolase_fold"/>
</dbReference>
<dbReference type="PANTHER" id="PTHR43194:SF5">
    <property type="entry name" value="PIMELOYL-[ACYL-CARRIER PROTEIN] METHYL ESTER ESTERASE"/>
    <property type="match status" value="1"/>
</dbReference>
<evidence type="ECO:0000313" key="3">
    <source>
        <dbReference type="EMBL" id="PZG21041.1"/>
    </source>
</evidence>
<dbReference type="InterPro" id="IPR050228">
    <property type="entry name" value="Carboxylesterase_BioH"/>
</dbReference>
<dbReference type="InterPro" id="IPR000073">
    <property type="entry name" value="AB_hydrolase_1"/>
</dbReference>